<dbReference type="Gene3D" id="2.40.170.20">
    <property type="entry name" value="TonB-dependent receptor, beta-barrel domain"/>
    <property type="match status" value="1"/>
</dbReference>
<dbReference type="CDD" id="cd01347">
    <property type="entry name" value="ligand_gated_channel"/>
    <property type="match status" value="1"/>
</dbReference>
<name>A0A8I1M5Q1_9PROT</name>
<dbReference type="Pfam" id="PF07715">
    <property type="entry name" value="Plug"/>
    <property type="match status" value="1"/>
</dbReference>
<protein>
    <submittedName>
        <fullName evidence="15">TonB-dependent siderophore receptor</fullName>
    </submittedName>
</protein>
<keyword evidence="8 13" id="KW-0798">TonB box</keyword>
<dbReference type="InterPro" id="IPR010105">
    <property type="entry name" value="TonB_sidphr_rcpt"/>
</dbReference>
<organism evidence="15 16">
    <name type="scientific">Thalassospira povalilytica</name>
    <dbReference type="NCBI Taxonomy" id="732237"/>
    <lineage>
        <taxon>Bacteria</taxon>
        <taxon>Pseudomonadati</taxon>
        <taxon>Pseudomonadota</taxon>
        <taxon>Alphaproteobacteria</taxon>
        <taxon>Rhodospirillales</taxon>
        <taxon>Thalassospiraceae</taxon>
        <taxon>Thalassospira</taxon>
    </lineage>
</organism>
<keyword evidence="6 12" id="KW-0812">Transmembrane</keyword>
<evidence type="ECO:0000256" key="2">
    <source>
        <dbReference type="ARBA" id="ARBA00009810"/>
    </source>
</evidence>
<evidence type="ECO:0000256" key="9">
    <source>
        <dbReference type="ARBA" id="ARBA00023136"/>
    </source>
</evidence>
<keyword evidence="10 15" id="KW-0675">Receptor</keyword>
<evidence type="ECO:0000256" key="6">
    <source>
        <dbReference type="ARBA" id="ARBA00022692"/>
    </source>
</evidence>
<dbReference type="Gene3D" id="3.55.50.30">
    <property type="match status" value="1"/>
</dbReference>
<keyword evidence="5" id="KW-0410">Iron transport</keyword>
<evidence type="ECO:0000256" key="5">
    <source>
        <dbReference type="ARBA" id="ARBA00022496"/>
    </source>
</evidence>
<dbReference type="GO" id="GO:0015891">
    <property type="term" value="P:siderophore transport"/>
    <property type="evidence" value="ECO:0007669"/>
    <property type="project" value="InterPro"/>
</dbReference>
<accession>A0A8I1M5Q1</accession>
<dbReference type="GO" id="GO:0015344">
    <property type="term" value="F:siderophore uptake transmembrane transporter activity"/>
    <property type="evidence" value="ECO:0007669"/>
    <property type="project" value="TreeGrafter"/>
</dbReference>
<comment type="caution">
    <text evidence="15">The sequence shown here is derived from an EMBL/GenBank/DDBJ whole genome shotgun (WGS) entry which is preliminary data.</text>
</comment>
<evidence type="ECO:0000256" key="1">
    <source>
        <dbReference type="ARBA" id="ARBA00004571"/>
    </source>
</evidence>
<dbReference type="AlphaFoldDB" id="A0A8I1M5Q1"/>
<evidence type="ECO:0000256" key="12">
    <source>
        <dbReference type="PROSITE-ProRule" id="PRU01360"/>
    </source>
</evidence>
<dbReference type="SMART" id="SM00965">
    <property type="entry name" value="STN"/>
    <property type="match status" value="1"/>
</dbReference>
<evidence type="ECO:0000256" key="8">
    <source>
        <dbReference type="ARBA" id="ARBA00023077"/>
    </source>
</evidence>
<feature type="domain" description="Secretin/TonB short N-terminal" evidence="14">
    <location>
        <begin position="94"/>
        <end position="145"/>
    </location>
</feature>
<comment type="subcellular location">
    <subcellularLocation>
        <location evidence="1 12">Cell outer membrane</location>
        <topology evidence="1 12">Multi-pass membrane protein</topology>
    </subcellularLocation>
</comment>
<dbReference type="RefSeq" id="WP_206926535.1">
    <property type="nucleotide sequence ID" value="NZ_JAEKJW010000001.1"/>
</dbReference>
<dbReference type="Gene3D" id="2.170.130.10">
    <property type="entry name" value="TonB-dependent receptor, plug domain"/>
    <property type="match status" value="1"/>
</dbReference>
<evidence type="ECO:0000313" key="16">
    <source>
        <dbReference type="Proteomes" id="UP000664405"/>
    </source>
</evidence>
<keyword evidence="4 12" id="KW-1134">Transmembrane beta strand</keyword>
<comment type="similarity">
    <text evidence="2 12 13">Belongs to the TonB-dependent receptor family.</text>
</comment>
<dbReference type="GO" id="GO:0038023">
    <property type="term" value="F:signaling receptor activity"/>
    <property type="evidence" value="ECO:0007669"/>
    <property type="project" value="InterPro"/>
</dbReference>
<evidence type="ECO:0000256" key="3">
    <source>
        <dbReference type="ARBA" id="ARBA00022448"/>
    </source>
</evidence>
<dbReference type="InterPro" id="IPR012910">
    <property type="entry name" value="Plug_dom"/>
</dbReference>
<evidence type="ECO:0000256" key="4">
    <source>
        <dbReference type="ARBA" id="ARBA00022452"/>
    </source>
</evidence>
<keyword evidence="7" id="KW-0408">Iron</keyword>
<dbReference type="PANTHER" id="PTHR32552:SF74">
    <property type="entry name" value="HYDROXAMATE SIDEROPHORE RECEPTOR FHUE"/>
    <property type="match status" value="1"/>
</dbReference>
<dbReference type="Pfam" id="PF07660">
    <property type="entry name" value="STN"/>
    <property type="match status" value="1"/>
</dbReference>
<dbReference type="EMBL" id="JAEKJW010000001">
    <property type="protein sequence ID" value="MBN8195387.1"/>
    <property type="molecule type" value="Genomic_DNA"/>
</dbReference>
<evidence type="ECO:0000313" key="15">
    <source>
        <dbReference type="EMBL" id="MBN8195387.1"/>
    </source>
</evidence>
<dbReference type="PANTHER" id="PTHR32552">
    <property type="entry name" value="FERRICHROME IRON RECEPTOR-RELATED"/>
    <property type="match status" value="1"/>
</dbReference>
<dbReference type="Proteomes" id="UP000664405">
    <property type="component" value="Unassembled WGS sequence"/>
</dbReference>
<keyword evidence="11 12" id="KW-0998">Cell outer membrane</keyword>
<dbReference type="InterPro" id="IPR039426">
    <property type="entry name" value="TonB-dep_rcpt-like"/>
</dbReference>
<dbReference type="InterPro" id="IPR000531">
    <property type="entry name" value="Beta-barrel_TonB"/>
</dbReference>
<dbReference type="PROSITE" id="PS52016">
    <property type="entry name" value="TONB_DEPENDENT_REC_3"/>
    <property type="match status" value="1"/>
</dbReference>
<sequence>MASKRGTSATRVADHRNMRASQRSIAKQLLAGTAMSLGAMMLFAPVDAQAAQAAQNAQNGSKTEIAQASATFDFAIASQNLNDALLAFAQQTGIQIFYDTAQVENLTSTAVNGKMTAAEALGKLLEGSDVKYSFTDDNSVTLVAGGDAMLDPVVVEAQGTSNPGDPAATEGTGSFTTTVASVGSKGNESLRELPQTASVVTSERMEQQNFQYLDDAMRYTTGVQVAQNTAGRSSLFSRGYEVADVQTNGVSVPLSSRDGTLPNLAMYDRIEVLRGPAGLYGGSGEPSATINLIRKQANDEFSGAGSVGYGSWNHYSAMGDVSVPLTEDGSVRTRAILSADYRDSFVDVEENNNELGYVTFDADISDDTFVSLGFSHEHKDQVPHNGLPAASDGSLLNVSRSTFAGADWNTFENTMDDVYLDLKHQFSDDTEGAFSLRFSNRNMNAFYAYTISTASASNTASYRALDLASDEQAIAADAYVNHNFDLFGYEQTLTVGADIENTDFSYVQKLANLGTASISSPSLSIPTSLSTRSDYDQDSTEFGTYAKLKLQTFDDVTFSFGGRTSWYNSIQKGLVNGSNGDSNTSDDAVFTPFAGVVYDLTEDFSTYFSYTSIYDPQSETTTTGSQIEPRTGEQFEIGVKGEHFGGLLNSYIAAYQMEDENRAVTDPNDTNASVAAGQIRTRGIEAELSGEIMDNWQGFVGYTYIYSTDIGSQSDSSYRTYAPKHYITSWTDYTFDEGAVDGLSVGGGVTWSDGWVFNDTIAAPSYTVVDARVAYQINDNLSLALNANNVLDEKYYSRVASTSTFNYYGAPRNFFLSLNGTF</sequence>
<dbReference type="InterPro" id="IPR011662">
    <property type="entry name" value="Secretin/TonB_short_N"/>
</dbReference>
<evidence type="ECO:0000256" key="13">
    <source>
        <dbReference type="RuleBase" id="RU003357"/>
    </source>
</evidence>
<dbReference type="Pfam" id="PF00593">
    <property type="entry name" value="TonB_dep_Rec_b-barrel"/>
    <property type="match status" value="1"/>
</dbReference>
<reference evidence="15" key="1">
    <citation type="submission" date="2020-12" db="EMBL/GenBank/DDBJ databases">
        <title>Oil enriched cultivation method for isolating marine PHA-producing bacteria.</title>
        <authorList>
            <person name="Zheng W."/>
            <person name="Yu S."/>
            <person name="Huang Y."/>
        </authorList>
    </citation>
    <scope>NUCLEOTIDE SEQUENCE</scope>
    <source>
        <strain evidence="15">SY-2-3</strain>
    </source>
</reference>
<evidence type="ECO:0000256" key="11">
    <source>
        <dbReference type="ARBA" id="ARBA00023237"/>
    </source>
</evidence>
<keyword evidence="3 12" id="KW-0813">Transport</keyword>
<evidence type="ECO:0000259" key="14">
    <source>
        <dbReference type="SMART" id="SM00965"/>
    </source>
</evidence>
<keyword evidence="9 12" id="KW-0472">Membrane</keyword>
<dbReference type="InterPro" id="IPR036942">
    <property type="entry name" value="Beta-barrel_TonB_sf"/>
</dbReference>
<dbReference type="NCBIfam" id="TIGR01783">
    <property type="entry name" value="TonB-siderophor"/>
    <property type="match status" value="1"/>
</dbReference>
<proteinExistence type="inferred from homology"/>
<dbReference type="InterPro" id="IPR037066">
    <property type="entry name" value="Plug_dom_sf"/>
</dbReference>
<dbReference type="SUPFAM" id="SSF56935">
    <property type="entry name" value="Porins"/>
    <property type="match status" value="1"/>
</dbReference>
<gene>
    <name evidence="15" type="ORF">JF547_02550</name>
</gene>
<keyword evidence="5" id="KW-0406">Ion transport</keyword>
<dbReference type="GO" id="GO:0009279">
    <property type="term" value="C:cell outer membrane"/>
    <property type="evidence" value="ECO:0007669"/>
    <property type="project" value="UniProtKB-SubCell"/>
</dbReference>
<evidence type="ECO:0000256" key="10">
    <source>
        <dbReference type="ARBA" id="ARBA00023170"/>
    </source>
</evidence>
<evidence type="ECO:0000256" key="7">
    <source>
        <dbReference type="ARBA" id="ARBA00023004"/>
    </source>
</evidence>